<gene>
    <name evidence="1" type="ORF">HNP46_006120</name>
</gene>
<dbReference type="RefSeq" id="WP_184596500.1">
    <property type="nucleotide sequence ID" value="NZ_JACHLI010000036.1"/>
</dbReference>
<accession>A0A7W7KQN7</accession>
<proteinExistence type="predicted"/>
<evidence type="ECO:0000313" key="2">
    <source>
        <dbReference type="Proteomes" id="UP000566995"/>
    </source>
</evidence>
<evidence type="ECO:0000313" key="1">
    <source>
        <dbReference type="EMBL" id="MBB4867209.1"/>
    </source>
</evidence>
<organism evidence="1 2">
    <name type="scientific">Pseudomonas nitroreducens</name>
    <dbReference type="NCBI Taxonomy" id="46680"/>
    <lineage>
        <taxon>Bacteria</taxon>
        <taxon>Pseudomonadati</taxon>
        <taxon>Pseudomonadota</taxon>
        <taxon>Gammaproteobacteria</taxon>
        <taxon>Pseudomonadales</taxon>
        <taxon>Pseudomonadaceae</taxon>
        <taxon>Pseudomonas</taxon>
    </lineage>
</organism>
<reference evidence="1 2" key="1">
    <citation type="submission" date="2020-08" db="EMBL/GenBank/DDBJ databases">
        <title>Functional genomics of gut bacteria from endangered species of beetles.</title>
        <authorList>
            <person name="Carlos-Shanley C."/>
        </authorList>
    </citation>
    <scope>NUCLEOTIDE SEQUENCE [LARGE SCALE GENOMIC DNA]</scope>
    <source>
        <strain evidence="1 2">S00179</strain>
    </source>
</reference>
<name>A0A7W7KQN7_PSENT</name>
<dbReference type="EMBL" id="JACHLI010000036">
    <property type="protein sequence ID" value="MBB4867209.1"/>
    <property type="molecule type" value="Genomic_DNA"/>
</dbReference>
<dbReference type="Proteomes" id="UP000566995">
    <property type="component" value="Unassembled WGS sequence"/>
</dbReference>
<comment type="caution">
    <text evidence="1">The sequence shown here is derived from an EMBL/GenBank/DDBJ whole genome shotgun (WGS) entry which is preliminary data.</text>
</comment>
<sequence length="190" mass="21563">MSLTSTKHTSQVMGLILRLIRCFRGPSDPQGKILASDLKGLRDQLNRLQLPDLYIQHGLHNKEMLFSRASKVIRLGTAYGFTANRAQLLAGSGTLHLTGNFDGFHRVLRIYFDGDMHHGPMVDIVPDVPNFTEELDVSGQPELEAIFENRLEQNYVSFDELVGEVALRLHKMERERPVIEEAVRKARAKR</sequence>
<protein>
    <submittedName>
        <fullName evidence="1">Uncharacterized protein</fullName>
    </submittedName>
</protein>
<dbReference type="AlphaFoldDB" id="A0A7W7KQN7"/>